<keyword evidence="4" id="KW-1185">Reference proteome</keyword>
<protein>
    <submittedName>
        <fullName evidence="3">Tetratricopeptide repeat protein</fullName>
    </submittedName>
</protein>
<dbReference type="Proteomes" id="UP000441336">
    <property type="component" value="Unassembled WGS sequence"/>
</dbReference>
<dbReference type="Pfam" id="PF14559">
    <property type="entry name" value="TPR_19"/>
    <property type="match status" value="1"/>
</dbReference>
<accession>A0A7K1TIZ9</accession>
<dbReference type="PANTHER" id="PTHR12558">
    <property type="entry name" value="CELL DIVISION CYCLE 16,23,27"/>
    <property type="match status" value="1"/>
</dbReference>
<dbReference type="AlphaFoldDB" id="A0A7K1TIZ9"/>
<feature type="signal peptide" evidence="2">
    <location>
        <begin position="1"/>
        <end position="20"/>
    </location>
</feature>
<dbReference type="SUPFAM" id="SSF48452">
    <property type="entry name" value="TPR-like"/>
    <property type="match status" value="2"/>
</dbReference>
<dbReference type="EMBL" id="WQKZ01000005">
    <property type="protein sequence ID" value="MVN78379.1"/>
    <property type="molecule type" value="Genomic_DNA"/>
</dbReference>
<evidence type="ECO:0000256" key="2">
    <source>
        <dbReference type="SAM" id="SignalP"/>
    </source>
</evidence>
<organism evidence="3 4">
    <name type="scientific">Hymenobacter ginkgonis</name>
    <dbReference type="NCBI Taxonomy" id="2682976"/>
    <lineage>
        <taxon>Bacteria</taxon>
        <taxon>Pseudomonadati</taxon>
        <taxon>Bacteroidota</taxon>
        <taxon>Cytophagia</taxon>
        <taxon>Cytophagales</taxon>
        <taxon>Hymenobacteraceae</taxon>
        <taxon>Hymenobacter</taxon>
    </lineage>
</organism>
<dbReference type="SMART" id="SM00028">
    <property type="entry name" value="TPR"/>
    <property type="match status" value="9"/>
</dbReference>
<dbReference type="InterPro" id="IPR011990">
    <property type="entry name" value="TPR-like_helical_dom_sf"/>
</dbReference>
<dbReference type="PROSITE" id="PS50005">
    <property type="entry name" value="TPR"/>
    <property type="match status" value="3"/>
</dbReference>
<dbReference type="Pfam" id="PF13181">
    <property type="entry name" value="TPR_8"/>
    <property type="match status" value="1"/>
</dbReference>
<feature type="chain" id="PRO_5029798705" evidence="2">
    <location>
        <begin position="21"/>
        <end position="604"/>
    </location>
</feature>
<dbReference type="PANTHER" id="PTHR12558:SF13">
    <property type="entry name" value="CELL DIVISION CYCLE PROTEIN 27 HOMOLOG"/>
    <property type="match status" value="1"/>
</dbReference>
<dbReference type="Gene3D" id="1.25.40.10">
    <property type="entry name" value="Tetratricopeptide repeat domain"/>
    <property type="match status" value="3"/>
</dbReference>
<feature type="repeat" description="TPR" evidence="1">
    <location>
        <begin position="242"/>
        <end position="275"/>
    </location>
</feature>
<reference evidence="3 4" key="1">
    <citation type="submission" date="2019-12" db="EMBL/GenBank/DDBJ databases">
        <title>Hymenobacter sp. HMF4947 Genome sequencing and assembly.</title>
        <authorList>
            <person name="Kang H."/>
            <person name="Cha I."/>
            <person name="Kim H."/>
            <person name="Joh K."/>
        </authorList>
    </citation>
    <scope>NUCLEOTIDE SEQUENCE [LARGE SCALE GENOMIC DNA]</scope>
    <source>
        <strain evidence="3 4">HMF4947</strain>
    </source>
</reference>
<feature type="repeat" description="TPR" evidence="1">
    <location>
        <begin position="454"/>
        <end position="487"/>
    </location>
</feature>
<dbReference type="Pfam" id="PF13432">
    <property type="entry name" value="TPR_16"/>
    <property type="match status" value="1"/>
</dbReference>
<proteinExistence type="predicted"/>
<dbReference type="Gene3D" id="1.25.40.1040">
    <property type="match status" value="1"/>
</dbReference>
<evidence type="ECO:0000256" key="1">
    <source>
        <dbReference type="PROSITE-ProRule" id="PRU00339"/>
    </source>
</evidence>
<comment type="caution">
    <text evidence="3">The sequence shown here is derived from an EMBL/GenBank/DDBJ whole genome shotgun (WGS) entry which is preliminary data.</text>
</comment>
<gene>
    <name evidence="3" type="ORF">GO988_18770</name>
</gene>
<dbReference type="InterPro" id="IPR019734">
    <property type="entry name" value="TPR_rpt"/>
</dbReference>
<feature type="repeat" description="TPR" evidence="1">
    <location>
        <begin position="72"/>
        <end position="105"/>
    </location>
</feature>
<sequence length="604" mass="67680">MRQVALYVCVLLLLASASQGQGIGRGGAADSAVARKPVKLSRKERRELARSASQVSVAPKVAALSPKEREMGEALFVDGVKYVILEDYPKALERLLKAYTLMPDNPAVNYKLAEANLLSGNLRDATGYAESAVRLDGKNPYYYLLLAQAQASQKQYEAATTTYASLVREVPNSGNYLFQLADLYLAQNKLPEALATLDKAQQQFGAMDEISFKKQQIYLRQNNLPLALKEGENLIAANPTEPRYVLAQAEMYAANNRLPDAIRVAQQALRLDPDNPQARLILADVYRQQNQPAEVEKELRLAFQNPSLDIDQEVRIIVGYLKQLPDEKYNALTLDLAAAAVRSHPKEAKAYSIAGDVQTLTGKKREARDTYLRALKYDNSKYQLWQQVVVLDAELNQTDSLLVHSDRALELFPNQAPLWFYNGVGHLLKKQPQRAVQALEHGRKLALANTELLGQFDAQLGDAYQELKDYTKSDAAYDAALANDPNNYGVLNNYSYYLSLRNEKLDKAKEMSGRTVKQFPDNDTYLDTYAWVLYKQKDYAGARQNLERALKTTKDASILEHYGDVLWQLGDHPGAVAAWQRARKAGPGTSPLLDRKIKEQKLYE</sequence>
<dbReference type="Pfam" id="PF12895">
    <property type="entry name" value="ANAPC3"/>
    <property type="match status" value="1"/>
</dbReference>
<evidence type="ECO:0000313" key="3">
    <source>
        <dbReference type="EMBL" id="MVN78379.1"/>
    </source>
</evidence>
<dbReference type="RefSeq" id="WP_157568446.1">
    <property type="nucleotide sequence ID" value="NZ_WQKZ01000005.1"/>
</dbReference>
<name>A0A7K1TIZ9_9BACT</name>
<keyword evidence="1" id="KW-0802">TPR repeat</keyword>
<keyword evidence="2" id="KW-0732">Signal</keyword>
<evidence type="ECO:0000313" key="4">
    <source>
        <dbReference type="Proteomes" id="UP000441336"/>
    </source>
</evidence>